<dbReference type="AlphaFoldDB" id="A0A937F7M3"/>
<gene>
    <name evidence="4" type="ORF">JL102_06515</name>
</gene>
<name>A0A937F7M3_9BACT</name>
<evidence type="ECO:0000313" key="4">
    <source>
        <dbReference type="EMBL" id="MBL3655774.1"/>
    </source>
</evidence>
<evidence type="ECO:0000259" key="3">
    <source>
        <dbReference type="Pfam" id="PF03629"/>
    </source>
</evidence>
<organism evidence="4 5">
    <name type="scientific">Fulvivirga sediminis</name>
    <dbReference type="NCBI Taxonomy" id="2803949"/>
    <lineage>
        <taxon>Bacteria</taxon>
        <taxon>Pseudomonadati</taxon>
        <taxon>Bacteroidota</taxon>
        <taxon>Cytophagia</taxon>
        <taxon>Cytophagales</taxon>
        <taxon>Fulvivirgaceae</taxon>
        <taxon>Fulvivirga</taxon>
    </lineage>
</organism>
<sequence>MTKRIILLTYWLCMFCYSSFSQSVRLPHIFADHMVLQRDIPLRIWGWNTPDQEVNVKIDSIQATTISDANGKWELLLPPHSAGGPYELEVTSEGTVIFRDVLYGDVWLAGGQSNMEWKIGWKIDNWEEELKDANYPNIRYYEVANELAPDPQSDISSGKWVKASSETAKEFSAVAWFFAKHNHQEKKVPVGIIDSNWGGTPAEAWVDARKLLSIPGYKEEAAHVLDPHIDWEEKVRQNEANQEEKWRIISDKEGAIKTGAQLISYKDNKWEEVDVPTDDPLSDIAWLRKDFKLKNTPQKAQLYLGDLVQEAMVFVNGKLIAEEGWQDTTAILEIESGLLKKGKNLVAIRVVNSWDNKVRIGKPGKVWLKAGDEKIDLEGKWKYSNDIEPKVPNVEFYHWKPGFLYNAMIAPLTGYGLKGFIWYQGENNAGQHEYYEGVFKALITDWRVHWKQEYVPFLFVQLANYMQRVEVQPESDWAYLRDAQSGALELPNTGMATIIDIGVAEDIHPRNKQDVGKRLWLAARKVAYNEDIVYSGPVYSSMQVTGNKAEISFVNTGAGLMVKGSKLEGFIIAGADGEFHKAQAELKGNKVIVTSDLVNAPKAVRYGWADNPKATLYNKEGLPAVPFKTD</sequence>
<evidence type="ECO:0000256" key="1">
    <source>
        <dbReference type="ARBA" id="ARBA00022801"/>
    </source>
</evidence>
<feature type="domain" description="Sialate O-acetylesterase" evidence="3">
    <location>
        <begin position="399"/>
        <end position="508"/>
    </location>
</feature>
<dbReference type="Pfam" id="PF03629">
    <property type="entry name" value="SASA"/>
    <property type="match status" value="1"/>
</dbReference>
<accession>A0A937F7M3</accession>
<proteinExistence type="predicted"/>
<protein>
    <submittedName>
        <fullName evidence="4">Sialate O-acetylesterase</fullName>
    </submittedName>
</protein>
<dbReference type="InterPro" id="IPR005181">
    <property type="entry name" value="SASA"/>
</dbReference>
<evidence type="ECO:0000313" key="5">
    <source>
        <dbReference type="Proteomes" id="UP000659388"/>
    </source>
</evidence>
<feature type="signal peptide" evidence="2">
    <location>
        <begin position="1"/>
        <end position="23"/>
    </location>
</feature>
<reference evidence="4" key="1">
    <citation type="submission" date="2021-01" db="EMBL/GenBank/DDBJ databases">
        <title>Fulvivirga kasyanovii gen. nov., sp nov., a novel member of the phylum Bacteroidetes isolated from seawater in a mussel farm.</title>
        <authorList>
            <person name="Zhao L.-H."/>
            <person name="Wang Z.-J."/>
        </authorList>
    </citation>
    <scope>NUCLEOTIDE SEQUENCE</scope>
    <source>
        <strain evidence="4">2943</strain>
    </source>
</reference>
<dbReference type="InterPro" id="IPR039329">
    <property type="entry name" value="SIAE"/>
</dbReference>
<evidence type="ECO:0000256" key="2">
    <source>
        <dbReference type="SAM" id="SignalP"/>
    </source>
</evidence>
<dbReference type="Gene3D" id="3.40.50.1110">
    <property type="entry name" value="SGNH hydrolase"/>
    <property type="match status" value="2"/>
</dbReference>
<keyword evidence="5" id="KW-1185">Reference proteome</keyword>
<dbReference type="Proteomes" id="UP000659388">
    <property type="component" value="Unassembled WGS sequence"/>
</dbReference>
<comment type="caution">
    <text evidence="4">The sequence shown here is derived from an EMBL/GenBank/DDBJ whole genome shotgun (WGS) entry which is preliminary data.</text>
</comment>
<dbReference type="Gene3D" id="2.60.120.260">
    <property type="entry name" value="Galactose-binding domain-like"/>
    <property type="match status" value="1"/>
</dbReference>
<dbReference type="SUPFAM" id="SSF49785">
    <property type="entry name" value="Galactose-binding domain-like"/>
    <property type="match status" value="1"/>
</dbReference>
<keyword evidence="2" id="KW-0732">Signal</keyword>
<dbReference type="InterPro" id="IPR008979">
    <property type="entry name" value="Galactose-bd-like_sf"/>
</dbReference>
<dbReference type="PANTHER" id="PTHR22901">
    <property type="entry name" value="SIALATE O-ACETYLESTERASE"/>
    <property type="match status" value="1"/>
</dbReference>
<dbReference type="GO" id="GO:0001681">
    <property type="term" value="F:sialate O-acetylesterase activity"/>
    <property type="evidence" value="ECO:0007669"/>
    <property type="project" value="InterPro"/>
</dbReference>
<dbReference type="GO" id="GO:0005975">
    <property type="term" value="P:carbohydrate metabolic process"/>
    <property type="evidence" value="ECO:0007669"/>
    <property type="project" value="TreeGrafter"/>
</dbReference>
<dbReference type="SUPFAM" id="SSF52266">
    <property type="entry name" value="SGNH hydrolase"/>
    <property type="match status" value="1"/>
</dbReference>
<keyword evidence="1" id="KW-0378">Hydrolase</keyword>
<dbReference type="InterPro" id="IPR036514">
    <property type="entry name" value="SGNH_hydro_sf"/>
</dbReference>
<dbReference type="EMBL" id="JAESIY010000003">
    <property type="protein sequence ID" value="MBL3655774.1"/>
    <property type="molecule type" value="Genomic_DNA"/>
</dbReference>
<feature type="chain" id="PRO_5037428363" evidence="2">
    <location>
        <begin position="24"/>
        <end position="630"/>
    </location>
</feature>
<dbReference type="PANTHER" id="PTHR22901:SF0">
    <property type="entry name" value="SIALATE O-ACETYLESTERASE"/>
    <property type="match status" value="1"/>
</dbReference>